<keyword evidence="4" id="KW-1185">Reference proteome</keyword>
<dbReference type="PANTHER" id="PTHR43861">
    <property type="entry name" value="TRANS-ACONITATE 2-METHYLTRANSFERASE-RELATED"/>
    <property type="match status" value="1"/>
</dbReference>
<comment type="caution">
    <text evidence="3">The sequence shown here is derived from an EMBL/GenBank/DDBJ whole genome shotgun (WGS) entry which is preliminary data.</text>
</comment>
<dbReference type="PANTHER" id="PTHR43861:SF5">
    <property type="entry name" value="BLL5978 PROTEIN"/>
    <property type="match status" value="1"/>
</dbReference>
<dbReference type="InterPro" id="IPR029063">
    <property type="entry name" value="SAM-dependent_MTases_sf"/>
</dbReference>
<dbReference type="Proteomes" id="UP000029384">
    <property type="component" value="Unassembled WGS sequence"/>
</dbReference>
<dbReference type="Pfam" id="PF08484">
    <property type="entry name" value="Methyltransf_14"/>
    <property type="match status" value="1"/>
</dbReference>
<gene>
    <name evidence="3" type="ORF">AAA799B03_00172</name>
</gene>
<dbReference type="Pfam" id="PF13489">
    <property type="entry name" value="Methyltransf_23"/>
    <property type="match status" value="1"/>
</dbReference>
<dbReference type="SUPFAM" id="SSF53335">
    <property type="entry name" value="S-adenosyl-L-methionine-dependent methyltransferases"/>
    <property type="match status" value="1"/>
</dbReference>
<proteinExistence type="predicted"/>
<dbReference type="GO" id="GO:0032259">
    <property type="term" value="P:methylation"/>
    <property type="evidence" value="ECO:0007669"/>
    <property type="project" value="UniProtKB-KW"/>
</dbReference>
<dbReference type="Gene3D" id="6.20.50.110">
    <property type="entry name" value="Methyltransferase, zinc-binding domain"/>
    <property type="match status" value="1"/>
</dbReference>
<dbReference type="InterPro" id="IPR013691">
    <property type="entry name" value="MeTrfase_14"/>
</dbReference>
<dbReference type="Gene3D" id="3.40.50.150">
    <property type="entry name" value="Vaccinia Virus protein VP39"/>
    <property type="match status" value="1"/>
</dbReference>
<evidence type="ECO:0000313" key="4">
    <source>
        <dbReference type="Proteomes" id="UP000029384"/>
    </source>
</evidence>
<accession>A0A087S8U6</accession>
<protein>
    <submittedName>
        <fullName evidence="3">Trans-aconitate 2-methyltransferase protein</fullName>
        <ecNumber evidence="3">2.1.1.144</ecNumber>
    </submittedName>
</protein>
<keyword evidence="3" id="KW-0489">Methyltransferase</keyword>
<dbReference type="Pfam" id="PF08421">
    <property type="entry name" value="Methyltransf_13"/>
    <property type="match status" value="1"/>
</dbReference>
<dbReference type="EMBL" id="JOTA01000003">
    <property type="protein sequence ID" value="KFM22150.1"/>
    <property type="molecule type" value="Genomic_DNA"/>
</dbReference>
<name>A0A087S8U6_9ARCH</name>
<evidence type="ECO:0000259" key="2">
    <source>
        <dbReference type="Pfam" id="PF08484"/>
    </source>
</evidence>
<organism evidence="3 4">
    <name type="scientific">Marine Group I thaumarchaeote SCGC AAA799-B03</name>
    <dbReference type="NCBI Taxonomy" id="1502289"/>
    <lineage>
        <taxon>Archaea</taxon>
        <taxon>Nitrososphaerota</taxon>
        <taxon>Marine Group I</taxon>
    </lineage>
</organism>
<dbReference type="InterPro" id="IPR013630">
    <property type="entry name" value="Methyltransf_Zn-bd_dom_put"/>
</dbReference>
<dbReference type="EC" id="2.1.1.144" evidence="3"/>
<evidence type="ECO:0000259" key="1">
    <source>
        <dbReference type="Pfam" id="PF08421"/>
    </source>
</evidence>
<evidence type="ECO:0000313" key="3">
    <source>
        <dbReference type="EMBL" id="KFM22150.1"/>
    </source>
</evidence>
<dbReference type="InterPro" id="IPR038576">
    <property type="entry name" value="Methyltransf_Zn-bd_dom_put_sf"/>
</dbReference>
<dbReference type="AlphaFoldDB" id="A0A087S8U6"/>
<keyword evidence="3" id="KW-0808">Transferase</keyword>
<dbReference type="Gene3D" id="3.40.50.720">
    <property type="entry name" value="NAD(P)-binding Rossmann-like Domain"/>
    <property type="match status" value="1"/>
</dbReference>
<dbReference type="GO" id="GO:0030798">
    <property type="term" value="F:trans-aconitate 2-methyltransferase activity"/>
    <property type="evidence" value="ECO:0007669"/>
    <property type="project" value="UniProtKB-EC"/>
</dbReference>
<feature type="domain" description="Methyltransferase putative zinc binding" evidence="1">
    <location>
        <begin position="3"/>
        <end position="64"/>
    </location>
</feature>
<feature type="domain" description="C-methyltransferase" evidence="2">
    <location>
        <begin position="244"/>
        <end position="402"/>
    </location>
</feature>
<reference evidence="3 4" key="1">
    <citation type="submission" date="2014-06" db="EMBL/GenBank/DDBJ databases">
        <authorList>
            <person name="Ngugi D.K."/>
            <person name="Blom J."/>
            <person name="Alam I."/>
            <person name="Rashid M."/>
            <person name="Baalawi W."/>
            <person name="Zhang G."/>
            <person name="Hikmawan T."/>
            <person name="Guan Y."/>
            <person name="Antunes A."/>
            <person name="Siam R."/>
            <person name="El-Dorry H."/>
            <person name="Bajic V."/>
            <person name="Stingl U."/>
        </authorList>
    </citation>
    <scope>NUCLEOTIDE SEQUENCE [LARGE SCALE GENOMIC DNA]</scope>
    <source>
        <strain evidence="3">SCGC AAA799-B03</strain>
    </source>
</reference>
<sequence length="407" mass="47195">MKCRFCKNDLKIVFTDLGMSPFANSYINKKDVEKGEIFFPLKTFVCEKCFLVQLDEFKNPTEIFEDYAYFSSFSKTWVKHAKGYVEYITEKFQFNKNNLIVEIASNDGYLLQFFKKKGIPVLGIEPAANVAKVAIKKGIPTITKFFGSKTARELKNSGRKVNCIIANNVLPHTPHLLDFLKGIQILIDEKGVVIIQFSAYLLPLIKNGQFDHIYHEHFSYFSLFTITKILRRFNLEIFDVEEIPVHGGSLRIFIKKRNSKIPKTKNLQKFLKIEKEFGITKKQTYTVFQEKVLEKKLEIWKFFSSVKKMNKTIACYGAPAKGNTILNYCQIGNDFIDFTVDRNPTKQGKLLPGTHIPIFSPDKIFKMKPDYVVILPWNLKTEIVNEMKKIRRWGGKFVILTPKVKIF</sequence>